<evidence type="ECO:0000256" key="5">
    <source>
        <dbReference type="ARBA" id="ARBA00022670"/>
    </source>
</evidence>
<comment type="caution">
    <text evidence="18">Lacks conserved residue(s) required for the propagation of feature annotation.</text>
</comment>
<evidence type="ECO:0000259" key="20">
    <source>
        <dbReference type="PROSITE" id="PS50214"/>
    </source>
</evidence>
<dbReference type="Gene3D" id="4.10.70.10">
    <property type="entry name" value="Disintegrin domain"/>
    <property type="match status" value="1"/>
</dbReference>
<evidence type="ECO:0000259" key="21">
    <source>
        <dbReference type="PROSITE" id="PS50215"/>
    </source>
</evidence>
<feature type="region of interest" description="Disordered" evidence="19">
    <location>
        <begin position="1158"/>
        <end position="1181"/>
    </location>
</feature>
<keyword evidence="5" id="KW-0645">Protease</keyword>
<keyword evidence="8 18" id="KW-0479">Metal-binding</keyword>
<evidence type="ECO:0000256" key="10">
    <source>
        <dbReference type="ARBA" id="ARBA00022801"/>
    </source>
</evidence>
<feature type="compositionally biased region" description="Gly residues" evidence="19">
    <location>
        <begin position="1029"/>
        <end position="1038"/>
    </location>
</feature>
<reference evidence="23" key="1">
    <citation type="submission" date="2025-08" db="UniProtKB">
        <authorList>
            <consortium name="RefSeq"/>
        </authorList>
    </citation>
    <scope>IDENTIFICATION</scope>
    <source>
        <strain evidence="23">MV-25-SWS-2005</strain>
        <tissue evidence="23">Whole body</tissue>
    </source>
</reference>
<feature type="domain" description="Disintegrin" evidence="20">
    <location>
        <begin position="712"/>
        <end position="818"/>
    </location>
</feature>
<feature type="region of interest" description="Disordered" evidence="19">
    <location>
        <begin position="217"/>
        <end position="280"/>
    </location>
</feature>
<dbReference type="InParanoid" id="A0A6I8W059"/>
<dbReference type="InterPro" id="IPR051489">
    <property type="entry name" value="ADAM_Metalloproteinase"/>
</dbReference>
<keyword evidence="16" id="KW-1015">Disulfide bond</keyword>
<dbReference type="InterPro" id="IPR036436">
    <property type="entry name" value="Disintegrin_dom_sf"/>
</dbReference>
<feature type="region of interest" description="Disordered" evidence="19">
    <location>
        <begin position="1199"/>
        <end position="1233"/>
    </location>
</feature>
<feature type="compositionally biased region" description="Basic and acidic residues" evidence="19">
    <location>
        <begin position="1019"/>
        <end position="1028"/>
    </location>
</feature>
<feature type="active site" evidence="18">
    <location>
        <position position="642"/>
    </location>
</feature>
<feature type="compositionally biased region" description="Low complexity" evidence="19">
    <location>
        <begin position="1088"/>
        <end position="1108"/>
    </location>
</feature>
<dbReference type="PROSITE" id="PS50214">
    <property type="entry name" value="DISINTEGRIN_2"/>
    <property type="match status" value="1"/>
</dbReference>
<feature type="binding site" evidence="18">
    <location>
        <position position="645"/>
    </location>
    <ligand>
        <name>Zn(2+)</name>
        <dbReference type="ChEBI" id="CHEBI:29105"/>
        <note>catalytic</note>
    </ligand>
</feature>
<feature type="region of interest" description="Disordered" evidence="19">
    <location>
        <begin position="340"/>
        <end position="378"/>
    </location>
</feature>
<evidence type="ECO:0000256" key="2">
    <source>
        <dbReference type="ARBA" id="ARBA00001947"/>
    </source>
</evidence>
<dbReference type="PANTHER" id="PTHR45702">
    <property type="entry name" value="ADAM10/ADAM17 METALLOPEPTIDASE FAMILY MEMBER"/>
    <property type="match status" value="1"/>
</dbReference>
<feature type="compositionally biased region" description="Polar residues" evidence="19">
    <location>
        <begin position="187"/>
        <end position="199"/>
    </location>
</feature>
<evidence type="ECO:0000313" key="23">
    <source>
        <dbReference type="RefSeq" id="XP_033236740.1"/>
    </source>
</evidence>
<sequence>MSSKCAFNIAFVSIIFIIIVNGYAKDISGVKRGHERLNEYISHYETLDYDHEHIRASHNRARRSVTKDHFVHLKFASHGRDFHLRLKRDLNTFSDKLDFYDSNGPIDVSTDHIYAGEVIGERNSFVFGSIHNGVFEGKIITERDAYYVEHAKHYFPTNRTAISSTTESVFTAAPRSSSTIGARPLGSRNSNKYTNNYNRTAVDNKTENFIKKIAESTTTSTATATATATATTTTVLPPPSGLSEESTTTTARTTFPPTTTTEHVEEQQQEQHQEQQQDNAEDELDFHSIIYKESHVEDAYENVREGHVGGCGITDEVSQWMENIQNSAVEELPEPMSKDYQKLHRKQLHKKSAPQQQQHQQPQQQHPPKKYMSGEDDFKFPHQKYSKEANFADGAFYDPSTGRRLGSSANVGDWHEFVHERVRRASDGGSGSSGGSGPARGREDNKNTCSLYIQTDPLIWRHIREGIADHDRGRKYEVDVKTREEITSLIAHHVTAVNYIYRNTKFDGRTEHRNIRFEVQRIKIDDDSACRNSYNGPHNAFCNEHMDVSNFLNLHSLEDHSDFCLAYVFTYRDFTGGTLGLAWVASASGASGGICEKYKTYTETVGGQYQSTKRSLNTGIITFVNYNSRVPPKVSQLTLAHEIGHNFGSPHDYPQECRPGGLNGNFIMFASATSGDRPNNSKFSPCSIRNISNVLDVLVGNTKRDCFKASEGAFCGNKIVESGEECDCGFNEEECKDKCCYPRLISEYDQSLNSSAKGCTRRAKTECSPSQGPCCLANSCTFVPTRYHQKCKEETECSWSSTCNGTTAECPEPRHRDDKTMCNNGTALCIRGECSGSPCLLWNMTKCFLTSFTTPHADKRKLCDLACQDGNDTSTCRSTSEFAEKYNIQKGGISLQPGSPCDNFQGYCDVFLKCRAVDADGPLVRLKNLLLNRETLQTVAEWVTENWYLVVLMGVAFIVVMGAFIKCCAVHTPSSNPKKRRARRFSETLRAPMNTLRRMQRQQHQRGAGPRSIPPPAHEAQHYPRGGDGRGGGGGGRHGGSRSHHQAHSHDWDRHQGGHSIVPLPTGGGHPSRSSAANHARRSDGRGTRSTSSGRPQGPVAGAAAAAVGGAGGSRAHGGYGAEQAIPGSIGGGVQAAISSGGVVARAQLPLPLPPANALQLQQQQQQQQQALSPQQPQPAFYAPKAVAPPLLQVSFSRPTSLHEQQQQQHQQQQQQQLEQEQQLETQQQQQQAYADAYTALGRGQYESTARAPNNSKV</sequence>
<evidence type="ECO:0000256" key="6">
    <source>
        <dbReference type="ARBA" id="ARBA00022685"/>
    </source>
</evidence>
<dbReference type="CDD" id="cd04270">
    <property type="entry name" value="ZnMc_TACE_like"/>
    <property type="match status" value="1"/>
</dbReference>
<evidence type="ECO:0000256" key="3">
    <source>
        <dbReference type="ARBA" id="ARBA00004479"/>
    </source>
</evidence>
<keyword evidence="11 18" id="KW-0862">Zinc</keyword>
<dbReference type="Pfam" id="PF21299">
    <property type="entry name" value="ADAM10_Cys-rich"/>
    <property type="match status" value="1"/>
</dbReference>
<accession>A0A6I8W059</accession>
<comment type="subcellular location">
    <subcellularLocation>
        <location evidence="3">Membrane</location>
        <topology evidence="3">Single-pass type I membrane protein</topology>
    </subcellularLocation>
</comment>
<dbReference type="SUPFAM" id="SSF57552">
    <property type="entry name" value="Blood coagulation inhibitor (disintegrin)"/>
    <property type="match status" value="1"/>
</dbReference>
<keyword evidence="9" id="KW-0732">Signal</keyword>
<dbReference type="RefSeq" id="XP_033236740.1">
    <property type="nucleotide sequence ID" value="XM_033380849.1"/>
</dbReference>
<keyword evidence="12" id="KW-1133">Transmembrane helix</keyword>
<dbReference type="Pfam" id="PF00200">
    <property type="entry name" value="Disintegrin"/>
    <property type="match status" value="1"/>
</dbReference>
<feature type="domain" description="Peptidase M12B" evidence="21">
    <location>
        <begin position="467"/>
        <end position="695"/>
    </location>
</feature>
<dbReference type="FunFam" id="3.40.390.10:FF:000011">
    <property type="entry name" value="Disintegrin and metalloproteinase domain-containing protein 10"/>
    <property type="match status" value="1"/>
</dbReference>
<dbReference type="KEGG" id="dpo:4818148"/>
<feature type="compositionally biased region" description="Low complexity" evidence="19">
    <location>
        <begin position="217"/>
        <end position="234"/>
    </location>
</feature>
<evidence type="ECO:0000313" key="22">
    <source>
        <dbReference type="Proteomes" id="UP000001819"/>
    </source>
</evidence>
<feature type="compositionally biased region" description="Gly residues" evidence="19">
    <location>
        <begin position="428"/>
        <end position="438"/>
    </location>
</feature>
<dbReference type="AlphaFoldDB" id="A0A6I8W059"/>
<evidence type="ECO:0000256" key="16">
    <source>
        <dbReference type="ARBA" id="ARBA00023157"/>
    </source>
</evidence>
<comment type="catalytic activity">
    <reaction evidence="1">
        <text>Endopeptidase of broad specificity.</text>
        <dbReference type="EC" id="3.4.24.81"/>
    </reaction>
</comment>
<comment type="cofactor">
    <cofactor evidence="2">
        <name>Zn(2+)</name>
        <dbReference type="ChEBI" id="CHEBI:29105"/>
    </cofactor>
</comment>
<dbReference type="PANTHER" id="PTHR45702:SF2">
    <property type="entry name" value="KUZBANIAN, ISOFORM A"/>
    <property type="match status" value="1"/>
</dbReference>
<dbReference type="GO" id="GO:0004222">
    <property type="term" value="F:metalloendopeptidase activity"/>
    <property type="evidence" value="ECO:0007669"/>
    <property type="project" value="InterPro"/>
</dbReference>
<feature type="binding site" evidence="18">
    <location>
        <position position="641"/>
    </location>
    <ligand>
        <name>Zn(2+)</name>
        <dbReference type="ChEBI" id="CHEBI:29105"/>
        <note>catalytic</note>
    </ligand>
</feature>
<dbReference type="Proteomes" id="UP000001819">
    <property type="component" value="Chromosome 4"/>
</dbReference>
<evidence type="ECO:0000256" key="19">
    <source>
        <dbReference type="SAM" id="MobiDB-lite"/>
    </source>
</evidence>
<dbReference type="GO" id="GO:0046872">
    <property type="term" value="F:metal ion binding"/>
    <property type="evidence" value="ECO:0007669"/>
    <property type="project" value="UniProtKB-KW"/>
</dbReference>
<evidence type="ECO:0000256" key="15">
    <source>
        <dbReference type="ARBA" id="ARBA00023145"/>
    </source>
</evidence>
<dbReference type="ExpressionAtlas" id="A0A6I8W059">
    <property type="expression patterns" value="baseline"/>
</dbReference>
<keyword evidence="13 23" id="KW-0482">Metalloprotease</keyword>
<keyword evidence="17" id="KW-0325">Glycoprotein</keyword>
<keyword evidence="10" id="KW-0378">Hydrolase</keyword>
<keyword evidence="22" id="KW-1185">Reference proteome</keyword>
<dbReference type="InterPro" id="IPR024079">
    <property type="entry name" value="MetalloPept_cat_dom_sf"/>
</dbReference>
<organism evidence="22 23">
    <name type="scientific">Drosophila pseudoobscura pseudoobscura</name>
    <name type="common">Fruit fly</name>
    <dbReference type="NCBI Taxonomy" id="46245"/>
    <lineage>
        <taxon>Eukaryota</taxon>
        <taxon>Metazoa</taxon>
        <taxon>Ecdysozoa</taxon>
        <taxon>Arthropoda</taxon>
        <taxon>Hexapoda</taxon>
        <taxon>Insecta</taxon>
        <taxon>Pterygota</taxon>
        <taxon>Neoptera</taxon>
        <taxon>Endopterygota</taxon>
        <taxon>Diptera</taxon>
        <taxon>Brachycera</taxon>
        <taxon>Muscomorpha</taxon>
        <taxon>Ephydroidea</taxon>
        <taxon>Drosophilidae</taxon>
        <taxon>Drosophila</taxon>
        <taxon>Sophophora</taxon>
    </lineage>
</organism>
<dbReference type="SUPFAM" id="SSF55486">
    <property type="entry name" value="Metalloproteases ('zincins'), catalytic domain"/>
    <property type="match status" value="1"/>
</dbReference>
<feature type="compositionally biased region" description="Low complexity" evidence="19">
    <location>
        <begin position="244"/>
        <end position="261"/>
    </location>
</feature>
<feature type="region of interest" description="Disordered" evidence="19">
    <location>
        <begin position="422"/>
        <end position="447"/>
    </location>
</feature>
<gene>
    <name evidence="23" type="primary">kuz</name>
</gene>
<protein>
    <recommendedName>
        <fullName evidence="4">ADAM10 endopeptidase</fullName>
        <ecNumber evidence="4">3.4.24.81</ecNumber>
    </recommendedName>
</protein>
<dbReference type="InterPro" id="IPR001762">
    <property type="entry name" value="Disintegrin_dom"/>
</dbReference>
<dbReference type="EC" id="3.4.24.81" evidence="4"/>
<keyword evidence="6" id="KW-0165">Cleavage on pair of basic residues</keyword>
<dbReference type="Pfam" id="PF13574">
    <property type="entry name" value="Reprolysin_2"/>
    <property type="match status" value="1"/>
</dbReference>
<feature type="compositionally biased region" description="Basic residues" evidence="19">
    <location>
        <begin position="343"/>
        <end position="352"/>
    </location>
</feature>
<dbReference type="FunCoup" id="A0A6I8W059">
    <property type="interactions" value="227"/>
</dbReference>
<dbReference type="GO" id="GO:0006509">
    <property type="term" value="P:membrane protein ectodomain proteolysis"/>
    <property type="evidence" value="ECO:0007669"/>
    <property type="project" value="TreeGrafter"/>
</dbReference>
<evidence type="ECO:0000256" key="14">
    <source>
        <dbReference type="ARBA" id="ARBA00023136"/>
    </source>
</evidence>
<dbReference type="SMART" id="SM00050">
    <property type="entry name" value="DISIN"/>
    <property type="match status" value="1"/>
</dbReference>
<keyword evidence="7" id="KW-0812">Transmembrane</keyword>
<keyword evidence="14" id="KW-0472">Membrane</keyword>
<feature type="compositionally biased region" description="Low complexity" evidence="19">
    <location>
        <begin position="354"/>
        <end position="366"/>
    </location>
</feature>
<feature type="region of interest" description="Disordered" evidence="19">
    <location>
        <begin position="973"/>
        <end position="1116"/>
    </location>
</feature>
<dbReference type="InterPro" id="IPR001590">
    <property type="entry name" value="Peptidase_M12B"/>
</dbReference>
<dbReference type="GO" id="GO:0007219">
    <property type="term" value="P:Notch signaling pathway"/>
    <property type="evidence" value="ECO:0007669"/>
    <property type="project" value="TreeGrafter"/>
</dbReference>
<evidence type="ECO:0000256" key="1">
    <source>
        <dbReference type="ARBA" id="ARBA00001809"/>
    </source>
</evidence>
<evidence type="ECO:0000256" key="7">
    <source>
        <dbReference type="ARBA" id="ARBA00022692"/>
    </source>
</evidence>
<dbReference type="InterPro" id="IPR034025">
    <property type="entry name" value="ADAM10_ADAM17"/>
</dbReference>
<feature type="compositionally biased region" description="Low complexity" evidence="19">
    <location>
        <begin position="1158"/>
        <end position="1180"/>
    </location>
</feature>
<dbReference type="Gene3D" id="3.40.390.10">
    <property type="entry name" value="Collagenase (Catalytic Domain)"/>
    <property type="match status" value="1"/>
</dbReference>
<dbReference type="GO" id="GO:0005886">
    <property type="term" value="C:plasma membrane"/>
    <property type="evidence" value="ECO:0007669"/>
    <property type="project" value="TreeGrafter"/>
</dbReference>
<dbReference type="InterPro" id="IPR049038">
    <property type="entry name" value="ADAM10_Cys-rich"/>
</dbReference>
<evidence type="ECO:0000256" key="12">
    <source>
        <dbReference type="ARBA" id="ARBA00022989"/>
    </source>
</evidence>
<keyword evidence="15" id="KW-0865">Zymogen</keyword>
<proteinExistence type="predicted"/>
<name>A0A6I8W059_DROPS</name>
<feature type="region of interest" description="Disordered" evidence="19">
    <location>
        <begin position="175"/>
        <end position="199"/>
    </location>
</feature>
<evidence type="ECO:0000256" key="18">
    <source>
        <dbReference type="PROSITE-ProRule" id="PRU00276"/>
    </source>
</evidence>
<evidence type="ECO:0000256" key="13">
    <source>
        <dbReference type="ARBA" id="ARBA00023049"/>
    </source>
</evidence>
<evidence type="ECO:0000256" key="8">
    <source>
        <dbReference type="ARBA" id="ARBA00022723"/>
    </source>
</evidence>
<evidence type="ECO:0000256" key="9">
    <source>
        <dbReference type="ARBA" id="ARBA00022729"/>
    </source>
</evidence>
<evidence type="ECO:0000256" key="4">
    <source>
        <dbReference type="ARBA" id="ARBA00012332"/>
    </source>
</evidence>
<feature type="compositionally biased region" description="Basic and acidic residues" evidence="19">
    <location>
        <begin position="262"/>
        <end position="275"/>
    </location>
</feature>
<dbReference type="PROSITE" id="PS50215">
    <property type="entry name" value="ADAM_MEPRO"/>
    <property type="match status" value="1"/>
</dbReference>
<dbReference type="FunFam" id="4.10.70.10:FF:000004">
    <property type="entry name" value="Uncharacterized protein, isoform C"/>
    <property type="match status" value="1"/>
</dbReference>
<feature type="compositionally biased region" description="Low complexity" evidence="19">
    <location>
        <begin position="1203"/>
        <end position="1232"/>
    </location>
</feature>
<feature type="binding site" evidence="18">
    <location>
        <position position="651"/>
    </location>
    <ligand>
        <name>Zn(2+)</name>
        <dbReference type="ChEBI" id="CHEBI:29105"/>
        <note>catalytic</note>
    </ligand>
</feature>
<evidence type="ECO:0000256" key="17">
    <source>
        <dbReference type="ARBA" id="ARBA00023180"/>
    </source>
</evidence>
<evidence type="ECO:0000256" key="11">
    <source>
        <dbReference type="ARBA" id="ARBA00022833"/>
    </source>
</evidence>